<feature type="transmembrane region" description="Helical" evidence="2">
    <location>
        <begin position="421"/>
        <end position="440"/>
    </location>
</feature>
<keyword evidence="2" id="KW-1133">Transmembrane helix</keyword>
<dbReference type="Gene3D" id="2.60.120.200">
    <property type="match status" value="1"/>
</dbReference>
<feature type="transmembrane region" description="Helical" evidence="2">
    <location>
        <begin position="302"/>
        <end position="323"/>
    </location>
</feature>
<dbReference type="Proteomes" id="UP000190037">
    <property type="component" value="Unassembled WGS sequence"/>
</dbReference>
<name>A0A1T3P4G4_9ACTN</name>
<reference evidence="3 4" key="1">
    <citation type="submission" date="2017-03" db="EMBL/GenBank/DDBJ databases">
        <title>Draft genome sequence of Streptomyces scabrisporus NF3, endophyte isolated from Amphipterygium adstringens.</title>
        <authorList>
            <person name="Vazquez M."/>
            <person name="Ceapa C.D."/>
            <person name="Rodriguez Luna D."/>
            <person name="Sanchez Esquivel S."/>
        </authorList>
    </citation>
    <scope>NUCLEOTIDE SEQUENCE [LARGE SCALE GENOMIC DNA]</scope>
    <source>
        <strain evidence="3 4">NF3</strain>
    </source>
</reference>
<evidence type="ECO:0008006" key="5">
    <source>
        <dbReference type="Google" id="ProtNLM"/>
    </source>
</evidence>
<dbReference type="STRING" id="159449.B4N89_26370"/>
<accession>A0A1T3P4G4</accession>
<feature type="transmembrane region" description="Helical" evidence="2">
    <location>
        <begin position="471"/>
        <end position="489"/>
    </location>
</feature>
<evidence type="ECO:0000256" key="2">
    <source>
        <dbReference type="SAM" id="Phobius"/>
    </source>
</evidence>
<keyword evidence="2" id="KW-0812">Transmembrane</keyword>
<feature type="region of interest" description="Disordered" evidence="1">
    <location>
        <begin position="213"/>
        <end position="277"/>
    </location>
</feature>
<dbReference type="GO" id="GO:0140359">
    <property type="term" value="F:ABC-type transporter activity"/>
    <property type="evidence" value="ECO:0007669"/>
    <property type="project" value="InterPro"/>
</dbReference>
<dbReference type="Pfam" id="PF12679">
    <property type="entry name" value="ABC2_membrane_2"/>
    <property type="match status" value="1"/>
</dbReference>
<dbReference type="AlphaFoldDB" id="A0A1T3P4G4"/>
<dbReference type="OrthoDB" id="185815at2"/>
<dbReference type="EMBL" id="MWQN01000001">
    <property type="protein sequence ID" value="OPC83988.1"/>
    <property type="molecule type" value="Genomic_DNA"/>
</dbReference>
<evidence type="ECO:0000256" key="1">
    <source>
        <dbReference type="SAM" id="MobiDB-lite"/>
    </source>
</evidence>
<dbReference type="RefSeq" id="WP_078978286.1">
    <property type="nucleotide sequence ID" value="NZ_MWQN01000001.1"/>
</dbReference>
<proteinExistence type="predicted"/>
<keyword evidence="2" id="KW-0472">Membrane</keyword>
<evidence type="ECO:0000313" key="3">
    <source>
        <dbReference type="EMBL" id="OPC83988.1"/>
    </source>
</evidence>
<feature type="transmembrane region" description="Helical" evidence="2">
    <location>
        <begin position="37"/>
        <end position="59"/>
    </location>
</feature>
<keyword evidence="4" id="KW-1185">Reference proteome</keyword>
<feature type="transmembrane region" description="Helical" evidence="2">
    <location>
        <begin position="344"/>
        <end position="369"/>
    </location>
</feature>
<dbReference type="GO" id="GO:0005886">
    <property type="term" value="C:plasma membrane"/>
    <property type="evidence" value="ECO:0007669"/>
    <property type="project" value="UniProtKB-SubCell"/>
</dbReference>
<evidence type="ECO:0000313" key="4">
    <source>
        <dbReference type="Proteomes" id="UP000190037"/>
    </source>
</evidence>
<organism evidence="3 4">
    <name type="scientific">Embleya scabrispora</name>
    <dbReference type="NCBI Taxonomy" id="159449"/>
    <lineage>
        <taxon>Bacteria</taxon>
        <taxon>Bacillati</taxon>
        <taxon>Actinomycetota</taxon>
        <taxon>Actinomycetes</taxon>
        <taxon>Kitasatosporales</taxon>
        <taxon>Streptomycetaceae</taxon>
        <taxon>Embleya</taxon>
    </lineage>
</organism>
<sequence length="497" mass="51464">MGTPASTPYRSPLTGGRDTFGRLLLSEWIKLRSVRRWLLTLTSAALLTVLVGLLIALGAGSGTSTDGGEQGRVRLADHFDDQGEFVGRDLSGDGELVARVSTQDRSPGRAKAGLMIRASDARGAGYAAVMVTPDHGVRLQSGFRTDTAGSGGGVPRWLKLVRAGSSITAYESADGADWRRVGRMTVGGLPQIARIGMFVASPDEVKVERQFGGEGISGETTKARATFDHVGLTPTRSQPVGAWSARPAPGGPAGSAGPADPGADRPDAGPPPGFTEVDGTFTLIGAGDIGPNRFGDDNIQTILGGVLVGLIAVVALGVVSITAEFHRDTIRTTFAATPRRERVLAAKALVLGGVTFVTGLAATFGVFLATGPVQRSKDRIPPGLTDAHVLRALIGTAALFAVVAVLALAVGAIVRRGAPAIALVLALLLIPRIVGTGLPVSTAGWVERLTPAAGFAIQRTFDRYDSTTGPWSGFAVLCAYTALALLVAGRRLRERDA</sequence>
<gene>
    <name evidence="3" type="ORF">B4N89_26370</name>
</gene>
<protein>
    <recommendedName>
        <fullName evidence="5">ABC transporter permease</fullName>
    </recommendedName>
</protein>
<comment type="caution">
    <text evidence="3">The sequence shown here is derived from an EMBL/GenBank/DDBJ whole genome shotgun (WGS) entry which is preliminary data.</text>
</comment>
<feature type="transmembrane region" description="Helical" evidence="2">
    <location>
        <begin position="389"/>
        <end position="414"/>
    </location>
</feature>